<evidence type="ECO:0000256" key="2">
    <source>
        <dbReference type="SAM" id="SignalP"/>
    </source>
</evidence>
<organism evidence="3 4">
    <name type="scientific">Phoxinus phoxinus</name>
    <name type="common">Eurasian minnow</name>
    <dbReference type="NCBI Taxonomy" id="58324"/>
    <lineage>
        <taxon>Eukaryota</taxon>
        <taxon>Metazoa</taxon>
        <taxon>Chordata</taxon>
        <taxon>Craniata</taxon>
        <taxon>Vertebrata</taxon>
        <taxon>Euteleostomi</taxon>
        <taxon>Actinopterygii</taxon>
        <taxon>Neopterygii</taxon>
        <taxon>Teleostei</taxon>
        <taxon>Ostariophysi</taxon>
        <taxon>Cypriniformes</taxon>
        <taxon>Leuciscidae</taxon>
        <taxon>Phoxininae</taxon>
        <taxon>Phoxinus</taxon>
    </lineage>
</organism>
<name>A0AAN9DF73_9TELE</name>
<dbReference type="AlphaFoldDB" id="A0AAN9DF73"/>
<proteinExistence type="predicted"/>
<feature type="compositionally biased region" description="Polar residues" evidence="1">
    <location>
        <begin position="70"/>
        <end position="79"/>
    </location>
</feature>
<accession>A0AAN9DF73</accession>
<sequence length="106" mass="12188">MLVTMLTAMYMLVRAVEQLGVRWVREQEPVPYLVSQPLPWQVHNVSLSRRGSRSEEFVGQRRNSLGAYRKQSSASNGHTVASADKAAATIQNQYRKYQQKKQKDHK</sequence>
<dbReference type="Proteomes" id="UP001364617">
    <property type="component" value="Unassembled WGS sequence"/>
</dbReference>
<evidence type="ECO:0000313" key="3">
    <source>
        <dbReference type="EMBL" id="KAK7171541.1"/>
    </source>
</evidence>
<evidence type="ECO:0000256" key="1">
    <source>
        <dbReference type="SAM" id="MobiDB-lite"/>
    </source>
</evidence>
<feature type="region of interest" description="Disordered" evidence="1">
    <location>
        <begin position="66"/>
        <end position="85"/>
    </location>
</feature>
<gene>
    <name evidence="3" type="ORF">R3I93_003985</name>
</gene>
<keyword evidence="2" id="KW-0732">Signal</keyword>
<feature type="chain" id="PRO_5042887215" description="Secreted protein" evidence="2">
    <location>
        <begin position="16"/>
        <end position="106"/>
    </location>
</feature>
<keyword evidence="4" id="KW-1185">Reference proteome</keyword>
<feature type="signal peptide" evidence="2">
    <location>
        <begin position="1"/>
        <end position="15"/>
    </location>
</feature>
<protein>
    <recommendedName>
        <fullName evidence="5">Secreted protein</fullName>
    </recommendedName>
</protein>
<comment type="caution">
    <text evidence="3">The sequence shown here is derived from an EMBL/GenBank/DDBJ whole genome shotgun (WGS) entry which is preliminary data.</text>
</comment>
<evidence type="ECO:0008006" key="5">
    <source>
        <dbReference type="Google" id="ProtNLM"/>
    </source>
</evidence>
<dbReference type="EMBL" id="JAYKXH010000004">
    <property type="protein sequence ID" value="KAK7171541.1"/>
    <property type="molecule type" value="Genomic_DNA"/>
</dbReference>
<evidence type="ECO:0000313" key="4">
    <source>
        <dbReference type="Proteomes" id="UP001364617"/>
    </source>
</evidence>
<reference evidence="3 4" key="1">
    <citation type="submission" date="2024-02" db="EMBL/GenBank/DDBJ databases">
        <title>Chromosome-level genome assembly of the Eurasian Minnow (Phoxinus phoxinus).</title>
        <authorList>
            <person name="Oriowo T.O."/>
            <person name="Martin S."/>
            <person name="Stange M."/>
            <person name="Chrysostomakis Y."/>
            <person name="Brown T."/>
            <person name="Winkler S."/>
            <person name="Kukowka S."/>
            <person name="Myers E.W."/>
            <person name="Bohne A."/>
        </authorList>
    </citation>
    <scope>NUCLEOTIDE SEQUENCE [LARGE SCALE GENOMIC DNA]</scope>
    <source>
        <strain evidence="3">ZFMK-TIS-60720</strain>
        <tissue evidence="3">Whole Organism</tissue>
    </source>
</reference>